<dbReference type="GO" id="GO:0006952">
    <property type="term" value="P:defense response"/>
    <property type="evidence" value="ECO:0007669"/>
    <property type="project" value="UniProtKB-KW"/>
</dbReference>
<keyword evidence="3 8" id="KW-0812">Transmembrane</keyword>
<evidence type="ECO:0000313" key="10">
    <source>
        <dbReference type="EMBL" id="GFP96718.1"/>
    </source>
</evidence>
<dbReference type="GO" id="GO:0016020">
    <property type="term" value="C:membrane"/>
    <property type="evidence" value="ECO:0007669"/>
    <property type="project" value="UniProtKB-SubCell"/>
</dbReference>
<evidence type="ECO:0000313" key="11">
    <source>
        <dbReference type="Proteomes" id="UP000653305"/>
    </source>
</evidence>
<feature type="transmembrane region" description="Helical" evidence="9">
    <location>
        <begin position="246"/>
        <end position="263"/>
    </location>
</feature>
<evidence type="ECO:0000256" key="5">
    <source>
        <dbReference type="ARBA" id="ARBA00022989"/>
    </source>
</evidence>
<evidence type="ECO:0000256" key="9">
    <source>
        <dbReference type="SAM" id="Phobius"/>
    </source>
</evidence>
<protein>
    <recommendedName>
        <fullName evidence="8">MLO-like protein</fullName>
    </recommendedName>
</protein>
<sequence>MLEENKELRSLGLTPTWSVASVLTVFIFVSLLLERSIHRLGNWLKKTNRKPLQAAVEKMKEELMLLGFISLLLTATSSIISNICIPSKFYGSVFTPCTDSEVHESLEKNSSNERKLFIIDPHSYRRMLTAVPRAEIYLWSFFSNCSIIHSWRVWEDEAQMIRHNSLHEITKALTLQRQSSFVRVHASNPKDRSRLLVWVVGLVSSDNLGVQLSVSITLLSDKASLLAPLWGFVVAFMLFNVKGSNLYFWIALIPVALVLFVGTKLQHVIATLALESLGISGGHKFKLRDELFTGQFLCSYSTLPLYALVTQMGSNYKAALIPQRIRETIHGWKKAARRRRRLGGFADDATVTDTSTVISLEEYDSDQLPDTPRFTNASAEIELQTHNIFMNDNDHSVRVANENSSRVGTPLLQHSASISSPVSLRILPEVAQRSSSMPR</sequence>
<name>A0A830CHU1_9LAMI</name>
<evidence type="ECO:0000256" key="8">
    <source>
        <dbReference type="RuleBase" id="RU280816"/>
    </source>
</evidence>
<comment type="function">
    <text evidence="8">May be involved in modulation of pathogen defense and leaf cell death.</text>
</comment>
<feature type="transmembrane region" description="Helical" evidence="9">
    <location>
        <begin position="223"/>
        <end position="239"/>
    </location>
</feature>
<proteinExistence type="inferred from homology"/>
<evidence type="ECO:0000256" key="3">
    <source>
        <dbReference type="ARBA" id="ARBA00022692"/>
    </source>
</evidence>
<evidence type="ECO:0000256" key="1">
    <source>
        <dbReference type="ARBA" id="ARBA00004141"/>
    </source>
</evidence>
<dbReference type="PANTHER" id="PTHR31942:SF77">
    <property type="entry name" value="MLO-LIKE PROTEIN 14"/>
    <property type="match status" value="1"/>
</dbReference>
<accession>A0A830CHU1</accession>
<feature type="transmembrane region" description="Helical" evidence="9">
    <location>
        <begin position="63"/>
        <end position="83"/>
    </location>
</feature>
<dbReference type="Pfam" id="PF03094">
    <property type="entry name" value="Mlo"/>
    <property type="match status" value="3"/>
</dbReference>
<comment type="subcellular location">
    <subcellularLocation>
        <location evidence="1 8">Membrane</location>
        <topology evidence="1 8">Multi-pass membrane protein</topology>
    </subcellularLocation>
</comment>
<evidence type="ECO:0000256" key="4">
    <source>
        <dbReference type="ARBA" id="ARBA00022821"/>
    </source>
</evidence>
<keyword evidence="4 8" id="KW-0611">Plant defense</keyword>
<dbReference type="EMBL" id="BMAC01000453">
    <property type="protein sequence ID" value="GFP96718.1"/>
    <property type="molecule type" value="Genomic_DNA"/>
</dbReference>
<reference evidence="10" key="1">
    <citation type="submission" date="2020-07" db="EMBL/GenBank/DDBJ databases">
        <title>Ethylene signaling mediates host invasion by parasitic plants.</title>
        <authorList>
            <person name="Yoshida S."/>
        </authorList>
    </citation>
    <scope>NUCLEOTIDE SEQUENCE</scope>
    <source>
        <strain evidence="10">Okayama</strain>
    </source>
</reference>
<comment type="domain">
    <text evidence="8">The C-terminus contains a calmodulin-binding domain, which binds calmodulin in a calcium-dependent fashion.</text>
</comment>
<keyword evidence="5 8" id="KW-1133">Transmembrane helix</keyword>
<dbReference type="GO" id="GO:0005516">
    <property type="term" value="F:calmodulin binding"/>
    <property type="evidence" value="ECO:0007669"/>
    <property type="project" value="UniProtKB-KW"/>
</dbReference>
<keyword evidence="11" id="KW-1185">Reference proteome</keyword>
<evidence type="ECO:0000256" key="6">
    <source>
        <dbReference type="ARBA" id="ARBA00023136"/>
    </source>
</evidence>
<gene>
    <name evidence="8" type="primary">MLO</name>
    <name evidence="10" type="ORF">PHJA_001815900</name>
</gene>
<dbReference type="PANTHER" id="PTHR31942">
    <property type="entry name" value="MLO-LIKE PROTEIN 1"/>
    <property type="match status" value="1"/>
</dbReference>
<keyword evidence="6 8" id="KW-0472">Membrane</keyword>
<dbReference type="AlphaFoldDB" id="A0A830CHU1"/>
<organism evidence="10 11">
    <name type="scientific">Phtheirospermum japonicum</name>
    <dbReference type="NCBI Taxonomy" id="374723"/>
    <lineage>
        <taxon>Eukaryota</taxon>
        <taxon>Viridiplantae</taxon>
        <taxon>Streptophyta</taxon>
        <taxon>Embryophyta</taxon>
        <taxon>Tracheophyta</taxon>
        <taxon>Spermatophyta</taxon>
        <taxon>Magnoliopsida</taxon>
        <taxon>eudicotyledons</taxon>
        <taxon>Gunneridae</taxon>
        <taxon>Pentapetalae</taxon>
        <taxon>asterids</taxon>
        <taxon>lamiids</taxon>
        <taxon>Lamiales</taxon>
        <taxon>Orobanchaceae</taxon>
        <taxon>Orobanchaceae incertae sedis</taxon>
        <taxon>Phtheirospermum</taxon>
    </lineage>
</organism>
<dbReference type="InterPro" id="IPR004326">
    <property type="entry name" value="Mlo"/>
</dbReference>
<feature type="transmembrane region" description="Helical" evidence="9">
    <location>
        <begin position="12"/>
        <end position="33"/>
    </location>
</feature>
<keyword evidence="7 8" id="KW-0568">Pathogenesis-related protein</keyword>
<evidence type="ECO:0000256" key="2">
    <source>
        <dbReference type="ARBA" id="ARBA00006574"/>
    </source>
</evidence>
<evidence type="ECO:0000256" key="7">
    <source>
        <dbReference type="ARBA" id="ARBA00023265"/>
    </source>
</evidence>
<dbReference type="Proteomes" id="UP000653305">
    <property type="component" value="Unassembled WGS sequence"/>
</dbReference>
<dbReference type="OrthoDB" id="1388414at2759"/>
<keyword evidence="8" id="KW-0112">Calmodulin-binding</keyword>
<comment type="caution">
    <text evidence="10">The sequence shown here is derived from an EMBL/GenBank/DDBJ whole genome shotgun (WGS) entry which is preliminary data.</text>
</comment>
<comment type="similarity">
    <text evidence="2 8">Belongs to the MLO family.</text>
</comment>